<dbReference type="SMART" id="SM00873">
    <property type="entry name" value="B3_4"/>
    <property type="match status" value="1"/>
</dbReference>
<dbReference type="GeneID" id="92355452"/>
<name>A0AAT9GUE0_9CREN</name>
<dbReference type="EMBL" id="AP031322">
    <property type="protein sequence ID" value="BFH74550.1"/>
    <property type="molecule type" value="Genomic_DNA"/>
</dbReference>
<evidence type="ECO:0000313" key="2">
    <source>
        <dbReference type="EMBL" id="BFH74550.1"/>
    </source>
</evidence>
<feature type="domain" description="B3/B4 tRNA-binding" evidence="1">
    <location>
        <begin position="60"/>
        <end position="213"/>
    </location>
</feature>
<reference evidence="2" key="1">
    <citation type="submission" date="2024-03" db="EMBL/GenBank/DDBJ databases">
        <title>Complete genome sequence of Sulfurisphaera javensis strain KD-1.</title>
        <authorList>
            <person name="Sakai H."/>
            <person name="Nur N."/>
            <person name="Suwanto A."/>
            <person name="Kurosawa N."/>
        </authorList>
    </citation>
    <scope>NUCLEOTIDE SEQUENCE</scope>
    <source>
        <strain evidence="2">KD-1</strain>
    </source>
</reference>
<dbReference type="GO" id="GO:0004826">
    <property type="term" value="F:phenylalanine-tRNA ligase activity"/>
    <property type="evidence" value="ECO:0007669"/>
    <property type="project" value="InterPro"/>
</dbReference>
<dbReference type="AlphaFoldDB" id="A0AAT9GUE0"/>
<gene>
    <name evidence="2" type="ORF">SJAV_24940</name>
</gene>
<accession>A0AAT9GUE0</accession>
<dbReference type="InterPro" id="IPR020825">
    <property type="entry name" value="Phe-tRNA_synthase-like_B3/B4"/>
</dbReference>
<dbReference type="PANTHER" id="PTHR39209">
    <property type="match status" value="1"/>
</dbReference>
<dbReference type="InterPro" id="IPR005146">
    <property type="entry name" value="B3/B4_tRNA-bd"/>
</dbReference>
<dbReference type="RefSeq" id="WP_369610050.1">
    <property type="nucleotide sequence ID" value="NZ_AP031322.1"/>
</dbReference>
<organism evidence="2">
    <name type="scientific">Sulfurisphaera javensis</name>
    <dbReference type="NCBI Taxonomy" id="2049879"/>
    <lineage>
        <taxon>Archaea</taxon>
        <taxon>Thermoproteota</taxon>
        <taxon>Thermoprotei</taxon>
        <taxon>Sulfolobales</taxon>
        <taxon>Sulfolobaceae</taxon>
        <taxon>Sulfurisphaera</taxon>
    </lineage>
</organism>
<dbReference type="KEGG" id="sjv:SJAV_24940"/>
<evidence type="ECO:0000259" key="1">
    <source>
        <dbReference type="SMART" id="SM00873"/>
    </source>
</evidence>
<dbReference type="GO" id="GO:0003723">
    <property type="term" value="F:RNA binding"/>
    <property type="evidence" value="ECO:0007669"/>
    <property type="project" value="InterPro"/>
</dbReference>
<dbReference type="Gene3D" id="3.50.40.10">
    <property type="entry name" value="Phenylalanyl-trna Synthetase, Chain B, domain 3"/>
    <property type="match status" value="1"/>
</dbReference>
<protein>
    <submittedName>
        <fullName evidence="2">B3/4 domain-containing protein</fullName>
    </submittedName>
</protein>
<dbReference type="SUPFAM" id="SSF56037">
    <property type="entry name" value="PheT/TilS domain"/>
    <property type="match status" value="1"/>
</dbReference>
<proteinExistence type="predicted"/>
<dbReference type="PANTHER" id="PTHR39209:SF2">
    <property type="entry name" value="CYTOPLASMIC PROTEIN"/>
    <property type="match status" value="1"/>
</dbReference>
<dbReference type="Pfam" id="PF03483">
    <property type="entry name" value="B3_4"/>
    <property type="match status" value="1"/>
</dbReference>
<sequence>MIVKVYEDAKKLGIFVGFTEVHNVKVEKENNEIEKELQKIEEKYRSENPDSLKDNPVVRAYRDFYWKIGIDPTKTRPSGEALRRRVARNGKLPRINNVVDAGNIVSTETLVPIGLYDMDKIIGNPKIILSKGNEFFYGIGKKEPEKINPNIPIMVDDSGKVMHIYPHRDSTLTNIMLETKNVLIVSAGVPGVEKDLVIRAAKLTAELLVKYANGKWDGVVNIA</sequence>